<organism evidence="1">
    <name type="scientific">Rhizophora mucronata</name>
    <name type="common">Asiatic mangrove</name>
    <dbReference type="NCBI Taxonomy" id="61149"/>
    <lineage>
        <taxon>Eukaryota</taxon>
        <taxon>Viridiplantae</taxon>
        <taxon>Streptophyta</taxon>
        <taxon>Embryophyta</taxon>
        <taxon>Tracheophyta</taxon>
        <taxon>Spermatophyta</taxon>
        <taxon>Magnoliopsida</taxon>
        <taxon>eudicotyledons</taxon>
        <taxon>Gunneridae</taxon>
        <taxon>Pentapetalae</taxon>
        <taxon>rosids</taxon>
        <taxon>fabids</taxon>
        <taxon>Malpighiales</taxon>
        <taxon>Rhizophoraceae</taxon>
        <taxon>Rhizophora</taxon>
    </lineage>
</organism>
<name>A0A2P2Q046_RHIMU</name>
<accession>A0A2P2Q046</accession>
<dbReference type="AlphaFoldDB" id="A0A2P2Q046"/>
<proteinExistence type="predicted"/>
<protein>
    <submittedName>
        <fullName evidence="1">Uncharacterized protein</fullName>
    </submittedName>
</protein>
<reference evidence="1" key="1">
    <citation type="submission" date="2018-02" db="EMBL/GenBank/DDBJ databases">
        <title>Rhizophora mucronata_Transcriptome.</title>
        <authorList>
            <person name="Meera S.P."/>
            <person name="Sreeshan A."/>
            <person name="Augustine A."/>
        </authorList>
    </citation>
    <scope>NUCLEOTIDE SEQUENCE</scope>
    <source>
        <tissue evidence="1">Leaf</tissue>
    </source>
</reference>
<evidence type="ECO:0000313" key="1">
    <source>
        <dbReference type="EMBL" id="MBX60315.1"/>
    </source>
</evidence>
<sequence length="18" mass="1800">MTAVLLTGSCSVCGFDPV</sequence>
<dbReference type="EMBL" id="GGEC01079831">
    <property type="protein sequence ID" value="MBX60315.1"/>
    <property type="molecule type" value="Transcribed_RNA"/>
</dbReference>